<evidence type="ECO:0000313" key="2">
    <source>
        <dbReference type="EMBL" id="VDM26342.1"/>
    </source>
</evidence>
<feature type="compositionally biased region" description="Basic and acidic residues" evidence="1">
    <location>
        <begin position="1"/>
        <end position="18"/>
    </location>
</feature>
<dbReference type="Proteomes" id="UP000050794">
    <property type="component" value="Unassembled WGS sequence"/>
</dbReference>
<gene>
    <name evidence="2" type="ORF">TCNE_LOCUS1530</name>
</gene>
<dbReference type="EMBL" id="UYWY01001186">
    <property type="protein sequence ID" value="VDM26342.1"/>
    <property type="molecule type" value="Genomic_DNA"/>
</dbReference>
<evidence type="ECO:0000313" key="3">
    <source>
        <dbReference type="Proteomes" id="UP000050794"/>
    </source>
</evidence>
<feature type="compositionally biased region" description="Polar residues" evidence="1">
    <location>
        <begin position="73"/>
        <end position="89"/>
    </location>
</feature>
<sequence length="166" mass="18236">MEQYRMMDNKKNAKEKQTLVKRAAKALIPKSPKKNSTTKANDKIIPNESTAEESSTYSTDEPPHHGSSAAVEGQSTTARITSLPSSFSDQAIKMPSNKTSVLNFPRNGTVRITTTEKRGSAFPIRFASLRLRPHSGSSNLHHNVNPGCALERQPSTYDNLNARINA</sequence>
<reference evidence="2 3" key="2">
    <citation type="submission" date="2018-11" db="EMBL/GenBank/DDBJ databases">
        <authorList>
            <consortium name="Pathogen Informatics"/>
        </authorList>
    </citation>
    <scope>NUCLEOTIDE SEQUENCE [LARGE SCALE GENOMIC DNA]</scope>
</reference>
<evidence type="ECO:0000313" key="4">
    <source>
        <dbReference type="WBParaSite" id="TCNE_0000152901-mRNA-1"/>
    </source>
</evidence>
<protein>
    <submittedName>
        <fullName evidence="2 4">Uncharacterized protein</fullName>
    </submittedName>
</protein>
<keyword evidence="3" id="KW-1185">Reference proteome</keyword>
<feature type="region of interest" description="Disordered" evidence="1">
    <location>
        <begin position="1"/>
        <end position="91"/>
    </location>
</feature>
<accession>A0A183TZ60</accession>
<proteinExistence type="predicted"/>
<name>A0A183TZ60_TOXCA</name>
<dbReference type="WBParaSite" id="TCNE_0000152901-mRNA-1">
    <property type="protein sequence ID" value="TCNE_0000152901-mRNA-1"/>
    <property type="gene ID" value="TCNE_0000152901"/>
</dbReference>
<organism evidence="3 4">
    <name type="scientific">Toxocara canis</name>
    <name type="common">Canine roundworm</name>
    <dbReference type="NCBI Taxonomy" id="6265"/>
    <lineage>
        <taxon>Eukaryota</taxon>
        <taxon>Metazoa</taxon>
        <taxon>Ecdysozoa</taxon>
        <taxon>Nematoda</taxon>
        <taxon>Chromadorea</taxon>
        <taxon>Rhabditida</taxon>
        <taxon>Spirurina</taxon>
        <taxon>Ascaridomorpha</taxon>
        <taxon>Ascaridoidea</taxon>
        <taxon>Toxocaridae</taxon>
        <taxon>Toxocara</taxon>
    </lineage>
</organism>
<dbReference type="AlphaFoldDB" id="A0A183TZ60"/>
<evidence type="ECO:0000256" key="1">
    <source>
        <dbReference type="SAM" id="MobiDB-lite"/>
    </source>
</evidence>
<reference evidence="4" key="1">
    <citation type="submission" date="2016-06" db="UniProtKB">
        <authorList>
            <consortium name="WormBaseParasite"/>
        </authorList>
    </citation>
    <scope>IDENTIFICATION</scope>
</reference>
<feature type="compositionally biased region" description="Low complexity" evidence="1">
    <location>
        <begin position="48"/>
        <end position="60"/>
    </location>
</feature>